<reference evidence="1" key="1">
    <citation type="journal article" date="2015" name="Nature">
        <title>Complex archaea that bridge the gap between prokaryotes and eukaryotes.</title>
        <authorList>
            <person name="Spang A."/>
            <person name="Saw J.H."/>
            <person name="Jorgensen S.L."/>
            <person name="Zaremba-Niedzwiedzka K."/>
            <person name="Martijn J."/>
            <person name="Lind A.E."/>
            <person name="van Eijk R."/>
            <person name="Schleper C."/>
            <person name="Guy L."/>
            <person name="Ettema T.J."/>
        </authorList>
    </citation>
    <scope>NUCLEOTIDE SEQUENCE</scope>
</reference>
<gene>
    <name evidence="1" type="ORF">LCGC14_1702540</name>
</gene>
<comment type="caution">
    <text evidence="1">The sequence shown here is derived from an EMBL/GenBank/DDBJ whole genome shotgun (WGS) entry which is preliminary data.</text>
</comment>
<name>A0A0F9HHZ8_9ZZZZ</name>
<protein>
    <submittedName>
        <fullName evidence="1">Uncharacterized protein</fullName>
    </submittedName>
</protein>
<dbReference type="AlphaFoldDB" id="A0A0F9HHZ8"/>
<evidence type="ECO:0000313" key="1">
    <source>
        <dbReference type="EMBL" id="KKM14792.1"/>
    </source>
</evidence>
<dbReference type="EMBL" id="LAZR01015064">
    <property type="protein sequence ID" value="KKM14792.1"/>
    <property type="molecule type" value="Genomic_DNA"/>
</dbReference>
<accession>A0A0F9HHZ8</accession>
<organism evidence="1">
    <name type="scientific">marine sediment metagenome</name>
    <dbReference type="NCBI Taxonomy" id="412755"/>
    <lineage>
        <taxon>unclassified sequences</taxon>
        <taxon>metagenomes</taxon>
        <taxon>ecological metagenomes</taxon>
    </lineage>
</organism>
<proteinExistence type="predicted"/>
<sequence length="249" mass="26408">MGRRTLVLQNQIRSTTSGIEYDDTLDLAFAENLANDSPLVDPLGISGTLIYDLNFLRTAVRDIKGSATEINWFDAAVDNGNMTTLSGARGSLDNLHTFTGSTGDLDSSPDYDTLGGSAPVFISQGDAVNIAIEKLDAGLATVSGSLAGEIAKQRHIRTGGQVPADTTLDLSDLIAGQAGWTSEGDTLTWTSAADFVESVSVFLNGVLQLPGVNIGADRDVYFIGTPDQMAFSFKIRSSDVIQVWLFPPV</sequence>